<keyword evidence="2" id="KW-0285">Flavoprotein</keyword>
<dbReference type="SUPFAM" id="SSF51905">
    <property type="entry name" value="FAD/NAD(P)-binding domain"/>
    <property type="match status" value="1"/>
</dbReference>
<evidence type="ECO:0000256" key="5">
    <source>
        <dbReference type="PIRSR" id="PIRSR000350-4"/>
    </source>
</evidence>
<accession>A0AAP5Q289</accession>
<dbReference type="Proteomes" id="UP001246473">
    <property type="component" value="Unassembled WGS sequence"/>
</dbReference>
<feature type="domain" description="Pyridine nucleotide-disulphide oxidoreductase dimerisation" evidence="6">
    <location>
        <begin position="340"/>
        <end position="443"/>
    </location>
</feature>
<feature type="binding site" evidence="4">
    <location>
        <position position="51"/>
    </location>
    <ligand>
        <name>FAD</name>
        <dbReference type="ChEBI" id="CHEBI:57692"/>
    </ligand>
</feature>
<organism evidence="8 9">
    <name type="scientific">Paraburkholderia fungorum</name>
    <dbReference type="NCBI Taxonomy" id="134537"/>
    <lineage>
        <taxon>Bacteria</taxon>
        <taxon>Pseudomonadati</taxon>
        <taxon>Pseudomonadota</taxon>
        <taxon>Betaproteobacteria</taxon>
        <taxon>Burkholderiales</taxon>
        <taxon>Burkholderiaceae</taxon>
        <taxon>Paraburkholderia</taxon>
    </lineage>
</organism>
<dbReference type="AlphaFoldDB" id="A0AAP5Q289"/>
<dbReference type="PIRSF" id="PIRSF000350">
    <property type="entry name" value="Mercury_reductase_MerA"/>
    <property type="match status" value="1"/>
</dbReference>
<comment type="caution">
    <text evidence="8">The sequence shown here is derived from an EMBL/GenBank/DDBJ whole genome shotgun (WGS) entry which is preliminary data.</text>
</comment>
<evidence type="ECO:0000313" key="9">
    <source>
        <dbReference type="Proteomes" id="UP001246473"/>
    </source>
</evidence>
<evidence type="ECO:0000256" key="2">
    <source>
        <dbReference type="ARBA" id="ARBA00022630"/>
    </source>
</evidence>
<feature type="disulfide bond" description="Redox-active" evidence="5">
    <location>
        <begin position="42"/>
        <end position="47"/>
    </location>
</feature>
<keyword evidence="3 4" id="KW-0274">FAD</keyword>
<protein>
    <submittedName>
        <fullName evidence="8">NAD(P)/FAD-dependent oxidoreductase</fullName>
    </submittedName>
</protein>
<dbReference type="Pfam" id="PF07992">
    <property type="entry name" value="Pyr_redox_2"/>
    <property type="match status" value="1"/>
</dbReference>
<dbReference type="GO" id="GO:0016491">
    <property type="term" value="F:oxidoreductase activity"/>
    <property type="evidence" value="ECO:0007669"/>
    <property type="project" value="InterPro"/>
</dbReference>
<dbReference type="InterPro" id="IPR036188">
    <property type="entry name" value="FAD/NAD-bd_sf"/>
</dbReference>
<dbReference type="SUPFAM" id="SSF55424">
    <property type="entry name" value="FAD/NAD-linked reductases, dimerisation (C-terminal) domain"/>
    <property type="match status" value="1"/>
</dbReference>
<dbReference type="Gene3D" id="3.30.390.30">
    <property type="match status" value="1"/>
</dbReference>
<dbReference type="InterPro" id="IPR001100">
    <property type="entry name" value="Pyr_nuc-diS_OxRdtase"/>
</dbReference>
<comment type="cofactor">
    <cofactor evidence="4">
        <name>FAD</name>
        <dbReference type="ChEBI" id="CHEBI:57692"/>
    </cofactor>
    <text evidence="4">Binds 1 FAD per subunit.</text>
</comment>
<gene>
    <name evidence="8" type="ORF">ParKJ_00235</name>
</gene>
<name>A0AAP5Q289_9BURK</name>
<evidence type="ECO:0000313" key="8">
    <source>
        <dbReference type="EMBL" id="MDT8835838.1"/>
    </source>
</evidence>
<dbReference type="RefSeq" id="WP_315696733.1">
    <property type="nucleotide sequence ID" value="NZ_JANSLM010000001.1"/>
</dbReference>
<feature type="binding site" evidence="4">
    <location>
        <begin position="173"/>
        <end position="180"/>
    </location>
    <ligand>
        <name>NAD(+)</name>
        <dbReference type="ChEBI" id="CHEBI:57540"/>
    </ligand>
</feature>
<keyword evidence="4" id="KW-0520">NAD</keyword>
<evidence type="ECO:0000256" key="4">
    <source>
        <dbReference type="PIRSR" id="PIRSR000350-3"/>
    </source>
</evidence>
<dbReference type="InterPro" id="IPR004099">
    <property type="entry name" value="Pyr_nucl-diS_OxRdtase_dimer"/>
</dbReference>
<feature type="binding site" evidence="4">
    <location>
        <position position="304"/>
    </location>
    <ligand>
        <name>FAD</name>
        <dbReference type="ChEBI" id="CHEBI:57692"/>
    </ligand>
</feature>
<reference evidence="8" key="1">
    <citation type="submission" date="2022-08" db="EMBL/GenBank/DDBJ databases">
        <authorList>
            <person name="Kim S.-J."/>
        </authorList>
    </citation>
    <scope>NUCLEOTIDE SEQUENCE</scope>
    <source>
        <strain evidence="8">KJ</strain>
    </source>
</reference>
<sequence length="449" mass="48442">MIRKYDLAIVGTGTAASVTASRCRAAGWRVAVMDYLPFGGTCALRGCDPKKVLVGAAQAIDHVARMQDKGVYAEKPSIAWQELISFKRSFTDPVPSMKEKNFAGNGIDFYHGSAEFCGPNTLSVGDEKIEARFIVLAAGAVPKPLNIPGAEHVIDSARFLELEQLPSRIAFLGGGYIAAEFAHVVARAGARATILQRHDRLLPRFDAEVVGWMMKKFDQVGIDVRLNMNVTRIEQTGDEVSVAATSGGKDEMLSFDLVVHAAGRGPDLDRLKLDAAGVAVEDGQIRLNEYLQSVSNPAIYAAGDFASSGPPLTPVASHDAKVVAENILNGNRRMPNYEGVPSVVFTVPPLASVGLTEQAARERKLKFRMQHRDADEWYTARHVGETVYGFKVLVEESTDRILGAHLVGPGVDEVVNVFALAIRQGITAQALKSTVFAYPTGASDIGYML</sequence>
<evidence type="ECO:0000259" key="6">
    <source>
        <dbReference type="Pfam" id="PF02852"/>
    </source>
</evidence>
<evidence type="ECO:0000259" key="7">
    <source>
        <dbReference type="Pfam" id="PF07992"/>
    </source>
</evidence>
<evidence type="ECO:0000256" key="3">
    <source>
        <dbReference type="ARBA" id="ARBA00022827"/>
    </source>
</evidence>
<dbReference type="InterPro" id="IPR023753">
    <property type="entry name" value="FAD/NAD-binding_dom"/>
</dbReference>
<dbReference type="EMBL" id="JANSLM010000001">
    <property type="protein sequence ID" value="MDT8835838.1"/>
    <property type="molecule type" value="Genomic_DNA"/>
</dbReference>
<dbReference type="Gene3D" id="3.50.50.60">
    <property type="entry name" value="FAD/NAD(P)-binding domain"/>
    <property type="match status" value="2"/>
</dbReference>
<comment type="similarity">
    <text evidence="1">Belongs to the class-I pyridine nucleotide-disulfide oxidoreductase family.</text>
</comment>
<dbReference type="PANTHER" id="PTHR43014">
    <property type="entry name" value="MERCURIC REDUCTASE"/>
    <property type="match status" value="1"/>
</dbReference>
<dbReference type="GO" id="GO:0000166">
    <property type="term" value="F:nucleotide binding"/>
    <property type="evidence" value="ECO:0007669"/>
    <property type="project" value="UniProtKB-KW"/>
</dbReference>
<feature type="domain" description="FAD/NAD(P)-binding" evidence="7">
    <location>
        <begin position="5"/>
        <end position="319"/>
    </location>
</feature>
<proteinExistence type="inferred from homology"/>
<dbReference type="PRINTS" id="PR00411">
    <property type="entry name" value="PNDRDTASEI"/>
</dbReference>
<dbReference type="PANTHER" id="PTHR43014:SF5">
    <property type="entry name" value="GLUTATHIONE REDUCTASE (NADPH)"/>
    <property type="match status" value="1"/>
</dbReference>
<dbReference type="Pfam" id="PF02852">
    <property type="entry name" value="Pyr_redox_dim"/>
    <property type="match status" value="1"/>
</dbReference>
<evidence type="ECO:0000256" key="1">
    <source>
        <dbReference type="ARBA" id="ARBA00007532"/>
    </source>
</evidence>
<keyword evidence="4" id="KW-0547">Nucleotide-binding</keyword>
<feature type="binding site" evidence="4">
    <location>
        <position position="263"/>
    </location>
    <ligand>
        <name>NAD(+)</name>
        <dbReference type="ChEBI" id="CHEBI:57540"/>
    </ligand>
</feature>
<dbReference type="InterPro" id="IPR016156">
    <property type="entry name" value="FAD/NAD-linked_Rdtase_dimer_sf"/>
</dbReference>
<dbReference type="PRINTS" id="PR00368">
    <property type="entry name" value="FADPNR"/>
</dbReference>